<dbReference type="Proteomes" id="UP000663845">
    <property type="component" value="Unassembled WGS sequence"/>
</dbReference>
<gene>
    <name evidence="1" type="ORF">JYZ213_LOCUS7090</name>
</gene>
<dbReference type="InterPro" id="IPR036617">
    <property type="entry name" value="BAF_sf"/>
</dbReference>
<sequence length="166" mass="19435">MDPLNNMYDALVSINNILQKSKYTNKDICMESTAVEKINNTKELSLDSKSTAIVHQTNYNQLHYESLTQDNFYRAHLCNRNIDELPDISVDDIKQLKLINIYTMQDLLGRFLIHDTPEDFYIFLLNTFHLNEKTATIITDLFHQWTKYNLDAVVHNTDIDTIKPIH</sequence>
<dbReference type="EMBL" id="CAJNOG010000046">
    <property type="protein sequence ID" value="CAF0835880.1"/>
    <property type="molecule type" value="Genomic_DNA"/>
</dbReference>
<reference evidence="1" key="1">
    <citation type="submission" date="2021-02" db="EMBL/GenBank/DDBJ databases">
        <authorList>
            <person name="Nowell W R."/>
        </authorList>
    </citation>
    <scope>NUCLEOTIDE SEQUENCE</scope>
</reference>
<dbReference type="AlphaFoldDB" id="A0A813V2U1"/>
<proteinExistence type="predicted"/>
<comment type="caution">
    <text evidence="1">The sequence shown here is derived from an EMBL/GenBank/DDBJ whole genome shotgun (WGS) entry which is preliminary data.</text>
</comment>
<dbReference type="Gene3D" id="1.10.150.40">
    <property type="entry name" value="Barrier-to-autointegration factor, BAF"/>
    <property type="match status" value="1"/>
</dbReference>
<dbReference type="GO" id="GO:0003677">
    <property type="term" value="F:DNA binding"/>
    <property type="evidence" value="ECO:0007669"/>
    <property type="project" value="InterPro"/>
</dbReference>
<dbReference type="SUPFAM" id="SSF47798">
    <property type="entry name" value="Barrier-to-autointegration factor, BAF"/>
    <property type="match status" value="1"/>
</dbReference>
<organism evidence="1 2">
    <name type="scientific">Adineta steineri</name>
    <dbReference type="NCBI Taxonomy" id="433720"/>
    <lineage>
        <taxon>Eukaryota</taxon>
        <taxon>Metazoa</taxon>
        <taxon>Spiralia</taxon>
        <taxon>Gnathifera</taxon>
        <taxon>Rotifera</taxon>
        <taxon>Eurotatoria</taxon>
        <taxon>Bdelloidea</taxon>
        <taxon>Adinetida</taxon>
        <taxon>Adinetidae</taxon>
        <taxon>Adineta</taxon>
    </lineage>
</organism>
<protein>
    <submittedName>
        <fullName evidence="1">Uncharacterized protein</fullName>
    </submittedName>
</protein>
<evidence type="ECO:0000313" key="2">
    <source>
        <dbReference type="Proteomes" id="UP000663845"/>
    </source>
</evidence>
<name>A0A813V2U1_9BILA</name>
<accession>A0A813V2U1</accession>
<evidence type="ECO:0000313" key="1">
    <source>
        <dbReference type="EMBL" id="CAF0835880.1"/>
    </source>
</evidence>